<feature type="domain" description="Receptor ligand binding region" evidence="6">
    <location>
        <begin position="69"/>
        <end position="423"/>
    </location>
</feature>
<evidence type="ECO:0000256" key="3">
    <source>
        <dbReference type="ARBA" id="ARBA00022989"/>
    </source>
</evidence>
<protein>
    <recommendedName>
        <fullName evidence="6">Receptor ligand binding region domain-containing protein</fullName>
    </recommendedName>
</protein>
<feature type="transmembrane region" description="Helical" evidence="5">
    <location>
        <begin position="483"/>
        <end position="503"/>
    </location>
</feature>
<keyword evidence="2 5" id="KW-0812">Transmembrane</keyword>
<dbReference type="GO" id="GO:0016020">
    <property type="term" value="C:membrane"/>
    <property type="evidence" value="ECO:0007669"/>
    <property type="project" value="UniProtKB-SubCell"/>
</dbReference>
<organism evidence="7 8">
    <name type="scientific">Hypsibius exemplaris</name>
    <name type="common">Freshwater tardigrade</name>
    <dbReference type="NCBI Taxonomy" id="2072580"/>
    <lineage>
        <taxon>Eukaryota</taxon>
        <taxon>Metazoa</taxon>
        <taxon>Ecdysozoa</taxon>
        <taxon>Tardigrada</taxon>
        <taxon>Eutardigrada</taxon>
        <taxon>Parachela</taxon>
        <taxon>Hypsibioidea</taxon>
        <taxon>Hypsibiidae</taxon>
        <taxon>Hypsibius</taxon>
    </lineage>
</organism>
<comment type="caution">
    <text evidence="7">The sequence shown here is derived from an EMBL/GenBank/DDBJ whole genome shotgun (WGS) entry which is preliminary data.</text>
</comment>
<gene>
    <name evidence="7" type="ORF">BV898_03256</name>
</gene>
<proteinExistence type="predicted"/>
<keyword evidence="8" id="KW-1185">Reference proteome</keyword>
<evidence type="ECO:0000313" key="7">
    <source>
        <dbReference type="EMBL" id="OQV22822.1"/>
    </source>
</evidence>
<evidence type="ECO:0000259" key="6">
    <source>
        <dbReference type="Pfam" id="PF01094"/>
    </source>
</evidence>
<name>A0A1W0X678_HYPEX</name>
<keyword evidence="4 5" id="KW-0472">Membrane</keyword>
<reference evidence="8" key="1">
    <citation type="submission" date="2017-01" db="EMBL/GenBank/DDBJ databases">
        <title>Comparative genomics of anhydrobiosis in the tardigrade Hypsibius dujardini.</title>
        <authorList>
            <person name="Yoshida Y."/>
            <person name="Koutsovoulos G."/>
            <person name="Laetsch D."/>
            <person name="Stevens L."/>
            <person name="Kumar S."/>
            <person name="Horikawa D."/>
            <person name="Ishino K."/>
            <person name="Komine S."/>
            <person name="Tomita M."/>
            <person name="Blaxter M."/>
            <person name="Arakawa K."/>
        </authorList>
    </citation>
    <scope>NUCLEOTIDE SEQUENCE [LARGE SCALE GENOMIC DNA]</scope>
    <source>
        <strain evidence="8">Z151</strain>
    </source>
</reference>
<dbReference type="AlphaFoldDB" id="A0A1W0X678"/>
<evidence type="ECO:0000313" key="8">
    <source>
        <dbReference type="Proteomes" id="UP000192578"/>
    </source>
</evidence>
<dbReference type="Proteomes" id="UP000192578">
    <property type="component" value="Unassembled WGS sequence"/>
</dbReference>
<dbReference type="EMBL" id="MTYJ01000015">
    <property type="protein sequence ID" value="OQV22822.1"/>
    <property type="molecule type" value="Genomic_DNA"/>
</dbReference>
<comment type="subcellular location">
    <subcellularLocation>
        <location evidence="1">Membrane</location>
    </subcellularLocation>
</comment>
<keyword evidence="3 5" id="KW-1133">Transmembrane helix</keyword>
<dbReference type="OrthoDB" id="10590029at2759"/>
<evidence type="ECO:0000256" key="1">
    <source>
        <dbReference type="ARBA" id="ARBA00004370"/>
    </source>
</evidence>
<evidence type="ECO:0000256" key="2">
    <source>
        <dbReference type="ARBA" id="ARBA00022692"/>
    </source>
</evidence>
<accession>A0A1W0X678</accession>
<dbReference type="Gene3D" id="3.40.50.2300">
    <property type="match status" value="2"/>
</dbReference>
<evidence type="ECO:0000256" key="4">
    <source>
        <dbReference type="ARBA" id="ARBA00023136"/>
    </source>
</evidence>
<dbReference type="InterPro" id="IPR028082">
    <property type="entry name" value="Peripla_BP_I"/>
</dbReference>
<dbReference type="SUPFAM" id="SSF53822">
    <property type="entry name" value="Periplasmic binding protein-like I"/>
    <property type="match status" value="1"/>
</dbReference>
<evidence type="ECO:0000256" key="5">
    <source>
        <dbReference type="SAM" id="Phobius"/>
    </source>
</evidence>
<dbReference type="Pfam" id="PF01094">
    <property type="entry name" value="ANF_receptor"/>
    <property type="match status" value="1"/>
</dbReference>
<dbReference type="InterPro" id="IPR001828">
    <property type="entry name" value="ANF_lig-bd_rcpt"/>
</dbReference>
<sequence length="539" mass="60147">MFGVLRDVTVFFACSKTISRIFNVFFSFAFSSSVAAFDLELISTIPYNISLGVALPWTGAGLDLGQESVRRRYASSGLNLTVTFLYRPEDRSCDDANANAMLLLTEYYNRRAANRCVAIISSACGGHALTPYLAREWNVLLFTNSLVTNAAINPQSTPTAIGMAGTYDGFALALFKLFRYFGWFHVTLLQDSSAATEFYWETFKAVPSLAARSEYSNFTIDGFRFNISELQTVKDAVSMAAQRSRIFVILANTAVVIRLLRTAKENGIIVPRDYVFIVFQPLRQAVYGSITLFDNAADKDLDLFDSVIFLTTYGGVKSNGSDALEERILERQRNGYRTILEPGIKPLDLFSIRETYNSVELFAALVNETFAYNHDHSVSATRMCDGRKLLDSTLNRTFQFLSGLVDIHADGSRYADLLLFTFDKQLRTMQVAARYNSSTEKYVWSLNQTGANFTIGQVSDVPACGFAGLDGPCQARNDLMVRLVVPLACLALVLGPIVIFVLYRIKQLTGWDDLWWVLSETGLGASNIIHNAKSEWIRR</sequence>